<dbReference type="AlphaFoldDB" id="A0A2Z7CU71"/>
<dbReference type="GO" id="GO:0016301">
    <property type="term" value="F:kinase activity"/>
    <property type="evidence" value="ECO:0007669"/>
    <property type="project" value="UniProtKB-KW"/>
</dbReference>
<sequence>MAASLFVNSMQVDFESVLAMEHTGMVRMFKSLEETGLKGFLEASSSVFEGALTEIFMNTKKIGFSRPQVDLDADIKLKEVQTIVLSLEFKIASMDSRVISLDSKVVRIMVAQTFMKLDFGLCKLAFYEKMDTMVTNVTSSTNLVHQFTEHQMQIASDLDFVKMQLAEMVII</sequence>
<name>A0A2Z7CU71_9LAMI</name>
<keyword evidence="2" id="KW-1185">Reference proteome</keyword>
<accession>A0A2Z7CU71</accession>
<dbReference type="Proteomes" id="UP000250235">
    <property type="component" value="Unassembled WGS sequence"/>
</dbReference>
<protein>
    <submittedName>
        <fullName evidence="1">Interleukin-1 receptor-associated kinase 1-like</fullName>
    </submittedName>
</protein>
<evidence type="ECO:0000313" key="2">
    <source>
        <dbReference type="Proteomes" id="UP000250235"/>
    </source>
</evidence>
<evidence type="ECO:0000313" key="1">
    <source>
        <dbReference type="EMBL" id="KZV50621.1"/>
    </source>
</evidence>
<keyword evidence="1" id="KW-0418">Kinase</keyword>
<organism evidence="1 2">
    <name type="scientific">Dorcoceras hygrometricum</name>
    <dbReference type="NCBI Taxonomy" id="472368"/>
    <lineage>
        <taxon>Eukaryota</taxon>
        <taxon>Viridiplantae</taxon>
        <taxon>Streptophyta</taxon>
        <taxon>Embryophyta</taxon>
        <taxon>Tracheophyta</taxon>
        <taxon>Spermatophyta</taxon>
        <taxon>Magnoliopsida</taxon>
        <taxon>eudicotyledons</taxon>
        <taxon>Gunneridae</taxon>
        <taxon>Pentapetalae</taxon>
        <taxon>asterids</taxon>
        <taxon>lamiids</taxon>
        <taxon>Lamiales</taxon>
        <taxon>Gesneriaceae</taxon>
        <taxon>Didymocarpoideae</taxon>
        <taxon>Trichosporeae</taxon>
        <taxon>Loxocarpinae</taxon>
        <taxon>Dorcoceras</taxon>
    </lineage>
</organism>
<reference evidence="1 2" key="1">
    <citation type="journal article" date="2015" name="Proc. Natl. Acad. Sci. U.S.A.">
        <title>The resurrection genome of Boea hygrometrica: A blueprint for survival of dehydration.</title>
        <authorList>
            <person name="Xiao L."/>
            <person name="Yang G."/>
            <person name="Zhang L."/>
            <person name="Yang X."/>
            <person name="Zhao S."/>
            <person name="Ji Z."/>
            <person name="Zhou Q."/>
            <person name="Hu M."/>
            <person name="Wang Y."/>
            <person name="Chen M."/>
            <person name="Xu Y."/>
            <person name="Jin H."/>
            <person name="Xiao X."/>
            <person name="Hu G."/>
            <person name="Bao F."/>
            <person name="Hu Y."/>
            <person name="Wan P."/>
            <person name="Li L."/>
            <person name="Deng X."/>
            <person name="Kuang T."/>
            <person name="Xiang C."/>
            <person name="Zhu J.K."/>
            <person name="Oliver M.J."/>
            <person name="He Y."/>
        </authorList>
    </citation>
    <scope>NUCLEOTIDE SEQUENCE [LARGE SCALE GENOMIC DNA]</scope>
    <source>
        <strain evidence="2">cv. XS01</strain>
    </source>
</reference>
<dbReference type="EMBL" id="KQ992364">
    <property type="protein sequence ID" value="KZV50621.1"/>
    <property type="molecule type" value="Genomic_DNA"/>
</dbReference>
<keyword evidence="1" id="KW-0675">Receptor</keyword>
<proteinExistence type="predicted"/>
<gene>
    <name evidence="1" type="ORF">F511_33278</name>
</gene>
<keyword evidence="1" id="KW-0808">Transferase</keyword>